<dbReference type="Proteomes" id="UP000266861">
    <property type="component" value="Unassembled WGS sequence"/>
</dbReference>
<evidence type="ECO:0000313" key="3">
    <source>
        <dbReference type="Proteomes" id="UP000266861"/>
    </source>
</evidence>
<dbReference type="STRING" id="1348612.A0A397G728"/>
<dbReference type="EMBL" id="PQFF01000498">
    <property type="protein sequence ID" value="RHZ47013.1"/>
    <property type="molecule type" value="Genomic_DNA"/>
</dbReference>
<dbReference type="EMBL" id="PQFF01000566">
    <property type="protein sequence ID" value="RHZ44703.1"/>
    <property type="molecule type" value="Genomic_DNA"/>
</dbReference>
<protein>
    <submittedName>
        <fullName evidence="1">Uncharacterized protein</fullName>
    </submittedName>
</protein>
<proteinExistence type="predicted"/>
<comment type="caution">
    <text evidence="1">The sequence shown here is derived from an EMBL/GenBank/DDBJ whole genome shotgun (WGS) entry which is preliminary data.</text>
</comment>
<evidence type="ECO:0000313" key="2">
    <source>
        <dbReference type="EMBL" id="RHZ47013.1"/>
    </source>
</evidence>
<dbReference type="OrthoDB" id="2402419at2759"/>
<accession>A0A397G728</accession>
<organism evidence="1 3">
    <name type="scientific">Diversispora epigaea</name>
    <dbReference type="NCBI Taxonomy" id="1348612"/>
    <lineage>
        <taxon>Eukaryota</taxon>
        <taxon>Fungi</taxon>
        <taxon>Fungi incertae sedis</taxon>
        <taxon>Mucoromycota</taxon>
        <taxon>Glomeromycotina</taxon>
        <taxon>Glomeromycetes</taxon>
        <taxon>Diversisporales</taxon>
        <taxon>Diversisporaceae</taxon>
        <taxon>Diversispora</taxon>
    </lineage>
</organism>
<gene>
    <name evidence="2" type="ORF">Glove_596g3</name>
    <name evidence="1" type="ORF">Glove_712g3</name>
</gene>
<evidence type="ECO:0000313" key="1">
    <source>
        <dbReference type="EMBL" id="RHZ44703.1"/>
    </source>
</evidence>
<sequence length="61" mass="7248">MDQTCYDKYGENNSELKAIVDKTNRILSYFRNCRNFDEAYEPEEKKTILSFAFKKKTNLGK</sequence>
<keyword evidence="3" id="KW-1185">Reference proteome</keyword>
<reference evidence="1 3" key="1">
    <citation type="submission" date="2018-08" db="EMBL/GenBank/DDBJ databases">
        <title>Genome and evolution of the arbuscular mycorrhizal fungus Diversispora epigaea (formerly Glomus versiforme) and its bacterial endosymbionts.</title>
        <authorList>
            <person name="Sun X."/>
            <person name="Fei Z."/>
            <person name="Harrison M."/>
        </authorList>
    </citation>
    <scope>NUCLEOTIDE SEQUENCE [LARGE SCALE GENOMIC DNA]</scope>
    <source>
        <strain evidence="1 3">IT104</strain>
    </source>
</reference>
<name>A0A397G728_9GLOM</name>
<dbReference type="AlphaFoldDB" id="A0A397G728"/>